<evidence type="ECO:0000313" key="7">
    <source>
        <dbReference type="Proteomes" id="UP000199360"/>
    </source>
</evidence>
<sequence length="373" mass="38645">MSGVDEVTVGGRRRRRRMRTWLVAGAGTAVLAVAAAATLGLGTRGDDPPPPDPRAGRSVPVTRGDLVEYTVLDGTVGYGTATPVRSEATGTVTWLATGGTVVKRGQSLLRVDEKPVVLMYGPLPMYRTLAAPLEGRDVEQFERNLRALGYSGFTVDETFSSATTNAVKRWQRDLGREETGRVEPGQLLYAPGAVRIARHSVRVGATVPAEVFTWTGTNRLVTAAVAQDDAAWAVPGAKVSVTLPDGRSVPGTVRTVGDDAAPAAPAAEPAAPAAGDGDTAARVPVTVQVADQKALQAGDPGAVEVRRVAKERRGVLTVPVSALLALAEGGYGLEVVDGTSSRVVAVEAGMFADGRVEVTGAGLDAGVNVRIPQ</sequence>
<name>A0A1C5HZ80_9ACTN</name>
<proteinExistence type="predicted"/>
<dbReference type="InterPro" id="IPR036365">
    <property type="entry name" value="PGBD-like_sf"/>
</dbReference>
<dbReference type="SUPFAM" id="SSF47090">
    <property type="entry name" value="PGBD-like"/>
    <property type="match status" value="1"/>
</dbReference>
<gene>
    <name evidence="6" type="ORF">GA0070213_104216</name>
</gene>
<keyword evidence="4" id="KW-0472">Membrane</keyword>
<dbReference type="Gene3D" id="1.10.101.10">
    <property type="entry name" value="PGBD-like superfamily/PGBD"/>
    <property type="match status" value="1"/>
</dbReference>
<evidence type="ECO:0000256" key="2">
    <source>
        <dbReference type="ARBA" id="ARBA00023054"/>
    </source>
</evidence>
<organism evidence="6 7">
    <name type="scientific">Micromonospora humi</name>
    <dbReference type="NCBI Taxonomy" id="745366"/>
    <lineage>
        <taxon>Bacteria</taxon>
        <taxon>Bacillati</taxon>
        <taxon>Actinomycetota</taxon>
        <taxon>Actinomycetes</taxon>
        <taxon>Micromonosporales</taxon>
        <taxon>Micromonosporaceae</taxon>
        <taxon>Micromonospora</taxon>
    </lineage>
</organism>
<evidence type="ECO:0000256" key="4">
    <source>
        <dbReference type="SAM" id="Phobius"/>
    </source>
</evidence>
<dbReference type="GO" id="GO:0030313">
    <property type="term" value="C:cell envelope"/>
    <property type="evidence" value="ECO:0007669"/>
    <property type="project" value="UniProtKB-SubCell"/>
</dbReference>
<comment type="subcellular location">
    <subcellularLocation>
        <location evidence="1">Cell envelope</location>
    </subcellularLocation>
</comment>
<keyword evidence="4" id="KW-0812">Transmembrane</keyword>
<dbReference type="PANTHER" id="PTHR32347">
    <property type="entry name" value="EFFLUX SYSTEM COMPONENT YKNX-RELATED"/>
    <property type="match status" value="1"/>
</dbReference>
<dbReference type="InterPro" id="IPR002477">
    <property type="entry name" value="Peptidoglycan-bd-like"/>
</dbReference>
<feature type="region of interest" description="Disordered" evidence="3">
    <location>
        <begin position="257"/>
        <end position="278"/>
    </location>
</feature>
<evidence type="ECO:0000313" key="6">
    <source>
        <dbReference type="EMBL" id="SCG51237.1"/>
    </source>
</evidence>
<accession>A0A1C5HZ80</accession>
<evidence type="ECO:0000256" key="3">
    <source>
        <dbReference type="SAM" id="MobiDB-lite"/>
    </source>
</evidence>
<dbReference type="PANTHER" id="PTHR32347:SF23">
    <property type="entry name" value="BLL5650 PROTEIN"/>
    <property type="match status" value="1"/>
</dbReference>
<reference evidence="7" key="1">
    <citation type="submission" date="2016-06" db="EMBL/GenBank/DDBJ databases">
        <authorList>
            <person name="Varghese N."/>
            <person name="Submissions Spin"/>
        </authorList>
    </citation>
    <scope>NUCLEOTIDE SEQUENCE [LARGE SCALE GENOMIC DNA]</scope>
    <source>
        <strain evidence="7">DSM 45647</strain>
    </source>
</reference>
<feature type="region of interest" description="Disordered" evidence="3">
    <location>
        <begin position="41"/>
        <end position="60"/>
    </location>
</feature>
<dbReference type="EMBL" id="FMDM01000004">
    <property type="protein sequence ID" value="SCG51237.1"/>
    <property type="molecule type" value="Genomic_DNA"/>
</dbReference>
<dbReference type="AlphaFoldDB" id="A0A1C5HZ80"/>
<feature type="compositionally biased region" description="Low complexity" evidence="3">
    <location>
        <begin position="258"/>
        <end position="278"/>
    </location>
</feature>
<evidence type="ECO:0000259" key="5">
    <source>
        <dbReference type="Pfam" id="PF01471"/>
    </source>
</evidence>
<dbReference type="InterPro" id="IPR036366">
    <property type="entry name" value="PGBDSf"/>
</dbReference>
<dbReference type="Proteomes" id="UP000199360">
    <property type="component" value="Unassembled WGS sequence"/>
</dbReference>
<dbReference type="Pfam" id="PF01471">
    <property type="entry name" value="PG_binding_1"/>
    <property type="match status" value="1"/>
</dbReference>
<keyword evidence="2" id="KW-0175">Coiled coil</keyword>
<protein>
    <submittedName>
        <fullName evidence="6">Multidrug efflux pump subunit AcrA (Membrane-fusion protein)</fullName>
    </submittedName>
</protein>
<keyword evidence="4" id="KW-1133">Transmembrane helix</keyword>
<dbReference type="STRING" id="745366.GA0070213_104216"/>
<keyword evidence="7" id="KW-1185">Reference proteome</keyword>
<feature type="transmembrane region" description="Helical" evidence="4">
    <location>
        <begin position="21"/>
        <end position="41"/>
    </location>
</feature>
<feature type="domain" description="Peptidoglycan binding-like" evidence="5">
    <location>
        <begin position="135"/>
        <end position="184"/>
    </location>
</feature>
<evidence type="ECO:0000256" key="1">
    <source>
        <dbReference type="ARBA" id="ARBA00004196"/>
    </source>
</evidence>
<dbReference type="InterPro" id="IPR050465">
    <property type="entry name" value="UPF0194_transport"/>
</dbReference>
<dbReference type="Gene3D" id="2.40.420.20">
    <property type="match status" value="1"/>
</dbReference>
<dbReference type="RefSeq" id="WP_245716324.1">
    <property type="nucleotide sequence ID" value="NZ_FMDM01000004.1"/>
</dbReference>